<keyword evidence="3" id="KW-1185">Reference proteome</keyword>
<evidence type="ECO:0000313" key="2">
    <source>
        <dbReference type="EMBL" id="TDC93481.1"/>
    </source>
</evidence>
<protein>
    <submittedName>
        <fullName evidence="2">Uncharacterized protein</fullName>
    </submittedName>
</protein>
<dbReference type="Proteomes" id="UP000294744">
    <property type="component" value="Unassembled WGS sequence"/>
</dbReference>
<evidence type="ECO:0000256" key="1">
    <source>
        <dbReference type="SAM" id="MobiDB-lite"/>
    </source>
</evidence>
<organism evidence="2 3">
    <name type="scientific">Saccharopolyspora aridisoli</name>
    <dbReference type="NCBI Taxonomy" id="2530385"/>
    <lineage>
        <taxon>Bacteria</taxon>
        <taxon>Bacillati</taxon>
        <taxon>Actinomycetota</taxon>
        <taxon>Actinomycetes</taxon>
        <taxon>Pseudonocardiales</taxon>
        <taxon>Pseudonocardiaceae</taxon>
        <taxon>Saccharopolyspora</taxon>
    </lineage>
</organism>
<name>A0A4R4UNP1_9PSEU</name>
<dbReference type="AlphaFoldDB" id="A0A4R4UNP1"/>
<evidence type="ECO:0000313" key="3">
    <source>
        <dbReference type="Proteomes" id="UP000294744"/>
    </source>
</evidence>
<reference evidence="2 3" key="1">
    <citation type="submission" date="2019-03" db="EMBL/GenBank/DDBJ databases">
        <title>Draft genome sequences of novel Actinobacteria.</title>
        <authorList>
            <person name="Sahin N."/>
            <person name="Ay H."/>
            <person name="Saygin H."/>
        </authorList>
    </citation>
    <scope>NUCLEOTIDE SEQUENCE [LARGE SCALE GENOMIC DNA]</scope>
    <source>
        <strain evidence="2 3">16K404</strain>
    </source>
</reference>
<dbReference type="RefSeq" id="WP_132622188.1">
    <property type="nucleotide sequence ID" value="NZ_SMKV01000010.1"/>
</dbReference>
<comment type="caution">
    <text evidence="2">The sequence shown here is derived from an EMBL/GenBank/DDBJ whole genome shotgun (WGS) entry which is preliminary data.</text>
</comment>
<sequence>MASRKPQFEASSTARRRVAELNSRRPPPWRSIELEDHFFATEPGFLQQSATHFLGRGLAAHRKVVLDTHKS</sequence>
<proteinExistence type="predicted"/>
<dbReference type="EMBL" id="SMKV01000010">
    <property type="protein sequence ID" value="TDC93481.1"/>
    <property type="molecule type" value="Genomic_DNA"/>
</dbReference>
<gene>
    <name evidence="2" type="ORF">E1161_10750</name>
</gene>
<feature type="region of interest" description="Disordered" evidence="1">
    <location>
        <begin position="1"/>
        <end position="29"/>
    </location>
</feature>
<accession>A0A4R4UNP1</accession>